<feature type="domain" description="C2H2-type" evidence="12">
    <location>
        <begin position="598"/>
        <end position="625"/>
    </location>
</feature>
<feature type="compositionally biased region" description="Polar residues" evidence="11">
    <location>
        <begin position="945"/>
        <end position="954"/>
    </location>
</feature>
<dbReference type="InterPro" id="IPR000949">
    <property type="entry name" value="ELM2_dom"/>
</dbReference>
<feature type="region of interest" description="Disordered" evidence="11">
    <location>
        <begin position="768"/>
        <end position="788"/>
    </location>
</feature>
<feature type="compositionally biased region" description="Polar residues" evidence="11">
    <location>
        <begin position="342"/>
        <end position="357"/>
    </location>
</feature>
<keyword evidence="7" id="KW-0238">DNA-binding</keyword>
<organism evidence="15 16">
    <name type="scientific">Patiria miniata</name>
    <name type="common">Bat star</name>
    <name type="synonym">Asterina miniata</name>
    <dbReference type="NCBI Taxonomy" id="46514"/>
    <lineage>
        <taxon>Eukaryota</taxon>
        <taxon>Metazoa</taxon>
        <taxon>Echinodermata</taxon>
        <taxon>Eleutherozoa</taxon>
        <taxon>Asterozoa</taxon>
        <taxon>Asteroidea</taxon>
        <taxon>Valvatacea</taxon>
        <taxon>Valvatida</taxon>
        <taxon>Asterinidae</taxon>
        <taxon>Patiria</taxon>
    </lineage>
</organism>
<dbReference type="EnsemblMetazoa" id="XM_038216853.1">
    <property type="protein sequence ID" value="XP_038072781.1"/>
    <property type="gene ID" value="LOC119741156"/>
</dbReference>
<feature type="region of interest" description="Disordered" evidence="11">
    <location>
        <begin position="1547"/>
        <end position="1597"/>
    </location>
</feature>
<dbReference type="SMART" id="SM00717">
    <property type="entry name" value="SANT"/>
    <property type="match status" value="1"/>
</dbReference>
<dbReference type="GO" id="GO:0005667">
    <property type="term" value="C:transcription regulator complex"/>
    <property type="evidence" value="ECO:0007669"/>
    <property type="project" value="TreeGrafter"/>
</dbReference>
<evidence type="ECO:0008006" key="17">
    <source>
        <dbReference type="Google" id="ProtNLM"/>
    </source>
</evidence>
<keyword evidence="16" id="KW-1185">Reference proteome</keyword>
<dbReference type="Pfam" id="PF01448">
    <property type="entry name" value="ELM2"/>
    <property type="match status" value="1"/>
</dbReference>
<keyword evidence="4 10" id="KW-0863">Zinc-finger</keyword>
<dbReference type="FunFam" id="1.10.10.60:FF:000012">
    <property type="entry name" value="Metastasis-associated 1 family, member 3"/>
    <property type="match status" value="1"/>
</dbReference>
<feature type="region of interest" description="Disordered" evidence="11">
    <location>
        <begin position="907"/>
        <end position="972"/>
    </location>
</feature>
<dbReference type="PROSITE" id="PS51293">
    <property type="entry name" value="SANT"/>
    <property type="match status" value="1"/>
</dbReference>
<dbReference type="FunFam" id="3.30.160.60:FF:000744">
    <property type="entry name" value="zinc finger E-box-binding homeobox 1"/>
    <property type="match status" value="1"/>
</dbReference>
<dbReference type="SUPFAM" id="SSF46689">
    <property type="entry name" value="Homeodomain-like"/>
    <property type="match status" value="1"/>
</dbReference>
<dbReference type="GO" id="GO:0006357">
    <property type="term" value="P:regulation of transcription by RNA polymerase II"/>
    <property type="evidence" value="ECO:0007669"/>
    <property type="project" value="TreeGrafter"/>
</dbReference>
<sequence>MALSGMDSSMSLVKNEVQAAPAAVQRSSSLDSMQNPVSILPVPGNAEMLPTTMSSTPNANNSLSPPCQPVQRSRSLPLLDSSQGIPPELLADLTASDRGSLLGNNSVGMEDGLSTSQTNNQAGQFLQRDYLNPTQFPGLAQQPLNLSQSADIKQFLGTFQQPMVPRPNMMSRPVRNFIPHLGDWGGYSAGGRLQLRGAETTMAGLSTIGPSGLSQSQTIFNPSVANIYSKVVDKALGFPIGDTLNYGRENVHFPSGQPPMNVNPLRQQVVFEGKPSKDGDRQLHMPKDGRGNLVQAHQHHNENNNDKTSPNIQALSDSVGGHMGDKSMLPLSVSVSVAFTEPSQDSPASMSRHSNSPAMPYRTSADQMLSMINYNDDQLLQEHGLISDNSVTGTLDDNFLSGSIGIGHPSGSRLTDSSNLTGMDSSPPSVNNETFDLFDGGGDVDEASYMNDSLSPQDLGGDSDVHVTSSLSSMGSQSGTDVLASLPRSVGRGGFGVSGGKNPPDLKASSATGVTNDGCSTDVPPRRKGRPPSRNPGHRYSQPCQVCGKIFGSSSALAKHKLIHSSERRHKCVLCAKSFKRQDHLAGHMLTHRSKKPYECSVPDCSKSYCDIRSLRRHFESQHHGLVMEEHMKYTGDERDPELIAAEEAAAVQAQAQAQGQPSGLPTNSVASYMSTVNTLSSMPVIGSLTVNNFGQGGLMQQPSPQQQQQQQQQPQHHHHQQQQQQQQQGGGMNSTNSQSSEGQGSSSSAALQFLAQAAQRAQTNLPISATSPNNQSEAMTLNPQIPVPQDLPTLHRFTDLINPSGTNQLSSSSWNMTSQYEGLSNPRNLIMESIPAPRLATTMSTLSGNTSTRRALASIPTMAVDVRQPSPRGPSPAKSSDGKEKSQQPVECSVCKRMFKSMPALNGHMRLHGGYNNARGETTDMNKGDHSKMAHRQQAPTPPRTSQARSTPDTRGPPSSSSAPSTHSIPNHQSMMVNQAPVSQTQPALHVSVPGPSFPMPMSGLPQLPPMTQMPPLLNQLRPQQIDLPAQVKRELNMASVPKPSNPFFSDVSFSHPHHHSQQLPSSYPQLMPMPISHVKDMPFSVPMTYPATTSQTVQMVVKAEPVTPTAIVPPQQLQLQQQQMPVAPLFTTAGQHELSPPRLEAIKPSEDQNVFRNPPPPTQPSPTKKRPRPSPLHIPSCVNTGTPGGIIPGTYQSQMRSPRELGGFYPHHPYRSSGSGTTPPPYTPPPMLSPIRSGPGLYFNVGPLPMPSMTPKTPSMMSMHRRNSSAAPEEAVSDFVFSTAEPHINVGPEFQATIPDLIVEGRDESVEPDYRLGWLASDPSVNEKYTISEVTNFLMLAKTAALPGGAQNTEYAHHCLHRADGDIQLALKMLMNPQSCPEDNNPFNDYNYNFTATWSQGERKIFRDYFKIKGKDFHAIQKHIPTKPVKEIVEYYYLWKKLYPYNRDMQKFCHHSGVNPSEDVRRNECDLYPGETFIDYVPLKEYRHDKYYRGGGQARNNNHVKTSSNQEEKPANQGPFTCNYPDCAATFKSRQALNGHIRVHGGSYKSQPAAKETRPVQRSVSPVSESTSTSGMSRRMSTDSSSGESMEPEPVTYPCKICGKVFFKVKSRSAHMKSHRKPDAVKKPIIPSIQEESPPEFGTESLNHYADDSEVDDSEDDDDEMNEELRGYPHDGRERSDDGSSSTGQSGSRSESSSGSGSGSESESESGNSEEAGEQPMRM</sequence>
<feature type="compositionally biased region" description="Low complexity" evidence="11">
    <location>
        <begin position="1685"/>
        <end position="1716"/>
    </location>
</feature>
<keyword evidence="3" id="KW-0677">Repeat</keyword>
<evidence type="ECO:0000256" key="9">
    <source>
        <dbReference type="ARBA" id="ARBA00023242"/>
    </source>
</evidence>
<feature type="domain" description="SANT" evidence="14">
    <location>
        <begin position="1395"/>
        <end position="1446"/>
    </location>
</feature>
<dbReference type="PROSITE" id="PS50157">
    <property type="entry name" value="ZINC_FINGER_C2H2_2"/>
    <property type="match status" value="6"/>
</dbReference>
<feature type="compositionally biased region" description="Polar residues" evidence="11">
    <location>
        <begin position="413"/>
        <end position="429"/>
    </location>
</feature>
<evidence type="ECO:0000313" key="16">
    <source>
        <dbReference type="Proteomes" id="UP000887568"/>
    </source>
</evidence>
<dbReference type="GO" id="GO:0003677">
    <property type="term" value="F:DNA binding"/>
    <property type="evidence" value="ECO:0007669"/>
    <property type="project" value="UniProtKB-KW"/>
</dbReference>
<dbReference type="GeneID" id="119741156"/>
<evidence type="ECO:0000256" key="5">
    <source>
        <dbReference type="ARBA" id="ARBA00022833"/>
    </source>
</evidence>
<evidence type="ECO:0000256" key="7">
    <source>
        <dbReference type="ARBA" id="ARBA00023125"/>
    </source>
</evidence>
<dbReference type="RefSeq" id="XP_038072781.1">
    <property type="nucleotide sequence ID" value="XM_038216853.1"/>
</dbReference>
<feature type="compositionally biased region" description="Low complexity" evidence="11">
    <location>
        <begin position="958"/>
        <end position="971"/>
    </location>
</feature>
<feature type="compositionally biased region" description="Low complexity" evidence="11">
    <location>
        <begin position="738"/>
        <end position="749"/>
    </location>
</feature>
<feature type="compositionally biased region" description="Low complexity" evidence="11">
    <location>
        <begin position="469"/>
        <end position="478"/>
    </location>
</feature>
<dbReference type="Pfam" id="PF13912">
    <property type="entry name" value="zf-C2H2_6"/>
    <property type="match status" value="2"/>
</dbReference>
<feature type="compositionally biased region" description="Low complexity" evidence="11">
    <location>
        <begin position="1564"/>
        <end position="1591"/>
    </location>
</feature>
<feature type="region of interest" description="Disordered" evidence="11">
    <location>
        <begin position="844"/>
        <end position="891"/>
    </location>
</feature>
<keyword evidence="2" id="KW-0479">Metal-binding</keyword>
<feature type="region of interest" description="Disordered" evidence="11">
    <location>
        <begin position="406"/>
        <end position="429"/>
    </location>
</feature>
<feature type="domain" description="C2H2-type" evidence="12">
    <location>
        <begin position="1599"/>
        <end position="1626"/>
    </location>
</feature>
<feature type="domain" description="C2H2-type" evidence="12">
    <location>
        <begin position="542"/>
        <end position="569"/>
    </location>
</feature>
<dbReference type="Gene3D" id="1.10.10.60">
    <property type="entry name" value="Homeodomain-like"/>
    <property type="match status" value="1"/>
</dbReference>
<dbReference type="InterPro" id="IPR001005">
    <property type="entry name" value="SANT/Myb"/>
</dbReference>
<reference evidence="15" key="1">
    <citation type="submission" date="2022-11" db="UniProtKB">
        <authorList>
            <consortium name="EnsemblMetazoa"/>
        </authorList>
    </citation>
    <scope>IDENTIFICATION</scope>
</reference>
<keyword evidence="6" id="KW-0805">Transcription regulation</keyword>
<dbReference type="InterPro" id="IPR013087">
    <property type="entry name" value="Znf_C2H2_type"/>
</dbReference>
<feature type="region of interest" description="Disordered" evidence="11">
    <location>
        <begin position="694"/>
        <end position="749"/>
    </location>
</feature>
<feature type="region of interest" description="Disordered" evidence="11">
    <location>
        <begin position="300"/>
        <end position="323"/>
    </location>
</feature>
<name>A0A914B9K0_PATMI</name>
<evidence type="ECO:0000256" key="10">
    <source>
        <dbReference type="PROSITE-ProRule" id="PRU00042"/>
    </source>
</evidence>
<feature type="region of interest" description="Disordered" evidence="11">
    <location>
        <begin position="1615"/>
        <end position="1725"/>
    </location>
</feature>
<evidence type="ECO:0000256" key="1">
    <source>
        <dbReference type="ARBA" id="ARBA00004123"/>
    </source>
</evidence>
<evidence type="ECO:0000256" key="3">
    <source>
        <dbReference type="ARBA" id="ARBA00022737"/>
    </source>
</evidence>
<dbReference type="GO" id="GO:0000118">
    <property type="term" value="C:histone deacetylase complex"/>
    <property type="evidence" value="ECO:0007669"/>
    <property type="project" value="TreeGrafter"/>
</dbReference>
<keyword evidence="8" id="KW-0804">Transcription</keyword>
<feature type="region of interest" description="Disordered" evidence="11">
    <location>
        <begin position="1150"/>
        <end position="1226"/>
    </location>
</feature>
<evidence type="ECO:0000256" key="4">
    <source>
        <dbReference type="ARBA" id="ARBA00022771"/>
    </source>
</evidence>
<dbReference type="Proteomes" id="UP000887568">
    <property type="component" value="Unplaced"/>
</dbReference>
<dbReference type="SMART" id="SM00355">
    <property type="entry name" value="ZnF_C2H2"/>
    <property type="match status" value="6"/>
</dbReference>
<dbReference type="InterPro" id="IPR051066">
    <property type="entry name" value="Trans_reg/Corepressor"/>
</dbReference>
<evidence type="ECO:0000313" key="15">
    <source>
        <dbReference type="EnsemblMetazoa" id="XP_038072781.1"/>
    </source>
</evidence>
<feature type="compositionally biased region" description="Polar residues" evidence="11">
    <location>
        <begin position="844"/>
        <end position="854"/>
    </location>
</feature>
<dbReference type="GO" id="GO:0008270">
    <property type="term" value="F:zinc ion binding"/>
    <property type="evidence" value="ECO:0007669"/>
    <property type="project" value="UniProtKB-KW"/>
</dbReference>
<comment type="subcellular location">
    <subcellularLocation>
        <location evidence="1">Nucleus</location>
    </subcellularLocation>
</comment>
<evidence type="ECO:0000256" key="11">
    <source>
        <dbReference type="SAM" id="MobiDB-lite"/>
    </source>
</evidence>
<feature type="compositionally biased region" description="Low complexity" evidence="11">
    <location>
        <begin position="1630"/>
        <end position="1642"/>
    </location>
</feature>
<proteinExistence type="predicted"/>
<keyword evidence="5" id="KW-0862">Zinc</keyword>
<dbReference type="Pfam" id="PF00249">
    <property type="entry name" value="Myb_DNA-binding"/>
    <property type="match status" value="1"/>
</dbReference>
<feature type="compositionally biased region" description="Basic and acidic residues" evidence="11">
    <location>
        <begin position="922"/>
        <end position="933"/>
    </location>
</feature>
<feature type="compositionally biased region" description="Low complexity" evidence="11">
    <location>
        <begin position="701"/>
        <end position="715"/>
    </location>
</feature>
<dbReference type="Gene3D" id="3.30.160.60">
    <property type="entry name" value="Classic Zinc Finger"/>
    <property type="match status" value="4"/>
</dbReference>
<dbReference type="SMART" id="SM01189">
    <property type="entry name" value="ELM2"/>
    <property type="match status" value="1"/>
</dbReference>
<feature type="compositionally biased region" description="Acidic residues" evidence="11">
    <location>
        <begin position="1654"/>
        <end position="1668"/>
    </location>
</feature>
<feature type="compositionally biased region" description="Polar residues" evidence="11">
    <location>
        <begin position="509"/>
        <end position="519"/>
    </location>
</feature>
<feature type="region of interest" description="Disordered" evidence="11">
    <location>
        <begin position="342"/>
        <end position="361"/>
    </location>
</feature>
<feature type="region of interest" description="Disordered" evidence="11">
    <location>
        <begin position="493"/>
        <end position="541"/>
    </location>
</feature>
<evidence type="ECO:0000256" key="2">
    <source>
        <dbReference type="ARBA" id="ARBA00022723"/>
    </source>
</evidence>
<dbReference type="RefSeq" id="XP_038072783.1">
    <property type="nucleotide sequence ID" value="XM_038216855.1"/>
</dbReference>
<evidence type="ECO:0000259" key="13">
    <source>
        <dbReference type="PROSITE" id="PS51156"/>
    </source>
</evidence>
<feature type="compositionally biased region" description="Polar residues" evidence="11">
    <location>
        <begin position="1500"/>
        <end position="1511"/>
    </location>
</feature>
<feature type="domain" description="C2H2-type" evidence="12">
    <location>
        <begin position="570"/>
        <end position="597"/>
    </location>
</feature>
<protein>
    <recommendedName>
        <fullName evidence="17">Transcriptional-regulating factor 1</fullName>
    </recommendedName>
</protein>
<feature type="domain" description="ELM2" evidence="13">
    <location>
        <begin position="1288"/>
        <end position="1380"/>
    </location>
</feature>
<dbReference type="PROSITE" id="PS00028">
    <property type="entry name" value="ZINC_FINGER_C2H2_1"/>
    <property type="match status" value="6"/>
</dbReference>
<dbReference type="PROSITE" id="PS51156">
    <property type="entry name" value="ELM2"/>
    <property type="match status" value="1"/>
</dbReference>
<dbReference type="SUPFAM" id="SSF57667">
    <property type="entry name" value="beta-beta-alpha zinc fingers"/>
    <property type="match status" value="3"/>
</dbReference>
<evidence type="ECO:0000256" key="8">
    <source>
        <dbReference type="ARBA" id="ARBA00023163"/>
    </source>
</evidence>
<dbReference type="FunFam" id="3.30.160.60:FF:000656">
    <property type="entry name" value="Zinc finger protein 541"/>
    <property type="match status" value="1"/>
</dbReference>
<evidence type="ECO:0000259" key="12">
    <source>
        <dbReference type="PROSITE" id="PS50157"/>
    </source>
</evidence>
<dbReference type="OrthoDB" id="10258692at2759"/>
<dbReference type="OMA" id="FAYDCPD"/>
<keyword evidence="9" id="KW-0539">Nucleus</keyword>
<dbReference type="InterPro" id="IPR017884">
    <property type="entry name" value="SANT_dom"/>
</dbReference>
<dbReference type="EnsemblMetazoa" id="XM_038216855.1">
    <property type="protein sequence ID" value="XP_038072783.1"/>
    <property type="gene ID" value="LOC119741156"/>
</dbReference>
<dbReference type="PANTHER" id="PTHR16089">
    <property type="entry name" value="REST COREPRESSOR COREST PROTEIN-RELATED"/>
    <property type="match status" value="1"/>
</dbReference>
<dbReference type="GO" id="GO:0003714">
    <property type="term" value="F:transcription corepressor activity"/>
    <property type="evidence" value="ECO:0007669"/>
    <property type="project" value="TreeGrafter"/>
</dbReference>
<dbReference type="InterPro" id="IPR036236">
    <property type="entry name" value="Znf_C2H2_sf"/>
</dbReference>
<evidence type="ECO:0000256" key="6">
    <source>
        <dbReference type="ARBA" id="ARBA00023015"/>
    </source>
</evidence>
<dbReference type="CTD" id="84215"/>
<feature type="domain" description="C2H2-type" evidence="12">
    <location>
        <begin position="891"/>
        <end position="918"/>
    </location>
</feature>
<dbReference type="PANTHER" id="PTHR16089:SF40">
    <property type="entry name" value="SUPPRESSOR OF ACTIVATED EGL-4 PROTEIN 1"/>
    <property type="match status" value="1"/>
</dbReference>
<feature type="region of interest" description="Disordered" evidence="11">
    <location>
        <begin position="441"/>
        <end position="481"/>
    </location>
</feature>
<dbReference type="InterPro" id="IPR009057">
    <property type="entry name" value="Homeodomain-like_sf"/>
</dbReference>
<dbReference type="Pfam" id="PF00096">
    <property type="entry name" value="zf-C2H2"/>
    <property type="match status" value="2"/>
</dbReference>
<feature type="compositionally biased region" description="Basic and acidic residues" evidence="11">
    <location>
        <begin position="1669"/>
        <end position="1684"/>
    </location>
</feature>
<feature type="domain" description="C2H2-type" evidence="12">
    <location>
        <begin position="1522"/>
        <end position="1551"/>
    </location>
</feature>
<accession>A0A914B9K0</accession>
<evidence type="ECO:0000259" key="14">
    <source>
        <dbReference type="PROSITE" id="PS51293"/>
    </source>
</evidence>
<feature type="compositionally biased region" description="Polar residues" evidence="11">
    <location>
        <begin position="768"/>
        <end position="784"/>
    </location>
</feature>
<feature type="region of interest" description="Disordered" evidence="11">
    <location>
        <begin position="1494"/>
        <end position="1520"/>
    </location>
</feature>
<feature type="compositionally biased region" description="Polar residues" evidence="11">
    <location>
        <begin position="306"/>
        <end position="316"/>
    </location>
</feature>